<dbReference type="Proteomes" id="UP000592216">
    <property type="component" value="Unassembled WGS sequence"/>
</dbReference>
<name>A0A850PYZ6_9RHOB</name>
<dbReference type="EMBL" id="JABCJE010000001">
    <property type="protein sequence ID" value="NVO22056.1"/>
    <property type="molecule type" value="Genomic_DNA"/>
</dbReference>
<evidence type="ECO:0000313" key="1">
    <source>
        <dbReference type="EMBL" id="NVO22056.1"/>
    </source>
</evidence>
<accession>A0A850PYZ6</accession>
<evidence type="ECO:0000313" key="2">
    <source>
        <dbReference type="Proteomes" id="UP000592216"/>
    </source>
</evidence>
<comment type="caution">
    <text evidence="1">The sequence shown here is derived from an EMBL/GenBank/DDBJ whole genome shotgun (WGS) entry which is preliminary data.</text>
</comment>
<organism evidence="1 2">
    <name type="scientific">Donghicola mangrovi</name>
    <dbReference type="NCBI Taxonomy" id="2729614"/>
    <lineage>
        <taxon>Bacteria</taxon>
        <taxon>Pseudomonadati</taxon>
        <taxon>Pseudomonadota</taxon>
        <taxon>Alphaproteobacteria</taxon>
        <taxon>Rhodobacterales</taxon>
        <taxon>Roseobacteraceae</taxon>
        <taxon>Donghicola</taxon>
    </lineage>
</organism>
<reference evidence="1 2" key="1">
    <citation type="submission" date="2020-04" db="EMBL/GenBank/DDBJ databases">
        <title>Donghicola sp., a member of the Rhodobacteraceae family isolated from mangrove forest in Thailand.</title>
        <authorList>
            <person name="Charoenyingcharoen P."/>
            <person name="Yukphan P."/>
        </authorList>
    </citation>
    <scope>NUCLEOTIDE SEQUENCE [LARGE SCALE GENOMIC DNA]</scope>
    <source>
        <strain evidence="1 2">B5-SW-15</strain>
    </source>
</reference>
<dbReference type="AlphaFoldDB" id="A0A850PYZ6"/>
<sequence>MNMIYDPKTTQATEVPVMMVETVFCDETGAPRARKSTPLSALVAALKTPLRIA</sequence>
<protein>
    <submittedName>
        <fullName evidence="1">Uncharacterized protein</fullName>
    </submittedName>
</protein>
<proteinExistence type="predicted"/>
<gene>
    <name evidence="1" type="ORF">HJ536_01690</name>
</gene>
<dbReference type="RefSeq" id="WP_177156452.1">
    <property type="nucleotide sequence ID" value="NZ_JABCJE010000001.1"/>
</dbReference>